<dbReference type="GO" id="GO:0016192">
    <property type="term" value="P:vesicle-mediated transport"/>
    <property type="evidence" value="ECO:0007669"/>
    <property type="project" value="InterPro"/>
</dbReference>
<dbReference type="GO" id="GO:0005085">
    <property type="term" value="F:guanyl-nucleotide exchange factor activity"/>
    <property type="evidence" value="ECO:0007669"/>
    <property type="project" value="InterPro"/>
</dbReference>
<dbReference type="GO" id="GO:0005829">
    <property type="term" value="C:cytosol"/>
    <property type="evidence" value="ECO:0007669"/>
    <property type="project" value="TreeGrafter"/>
</dbReference>
<dbReference type="SUPFAM" id="SSF109993">
    <property type="entry name" value="VPS9 domain"/>
    <property type="match status" value="1"/>
</dbReference>
<proteinExistence type="predicted"/>
<organism evidence="1 2">
    <name type="scientific">Operophtera brumata</name>
    <name type="common">Winter moth</name>
    <name type="synonym">Phalaena brumata</name>
    <dbReference type="NCBI Taxonomy" id="104452"/>
    <lineage>
        <taxon>Eukaryota</taxon>
        <taxon>Metazoa</taxon>
        <taxon>Ecdysozoa</taxon>
        <taxon>Arthropoda</taxon>
        <taxon>Hexapoda</taxon>
        <taxon>Insecta</taxon>
        <taxon>Pterygota</taxon>
        <taxon>Neoptera</taxon>
        <taxon>Endopterygota</taxon>
        <taxon>Lepidoptera</taxon>
        <taxon>Glossata</taxon>
        <taxon>Ditrysia</taxon>
        <taxon>Geometroidea</taxon>
        <taxon>Geometridae</taxon>
        <taxon>Larentiinae</taxon>
        <taxon>Operophtera</taxon>
    </lineage>
</organism>
<gene>
    <name evidence="1" type="ORF">OBRU01_20673</name>
</gene>
<reference evidence="1 2" key="1">
    <citation type="journal article" date="2015" name="Genome Biol. Evol.">
        <title>The genome of winter moth (Operophtera brumata) provides a genomic perspective on sexual dimorphism and phenology.</title>
        <authorList>
            <person name="Derks M.F."/>
            <person name="Smit S."/>
            <person name="Salis L."/>
            <person name="Schijlen E."/>
            <person name="Bossers A."/>
            <person name="Mateman C."/>
            <person name="Pijl A.S."/>
            <person name="de Ridder D."/>
            <person name="Groenen M.A."/>
            <person name="Visser M.E."/>
            <person name="Megens H.J."/>
        </authorList>
    </citation>
    <scope>NUCLEOTIDE SEQUENCE [LARGE SCALE GENOMIC DNA]</scope>
    <source>
        <strain evidence="1">WM2013NL</strain>
        <tissue evidence="1">Head and thorax</tissue>
    </source>
</reference>
<dbReference type="InterPro" id="IPR037191">
    <property type="entry name" value="VPS9_dom_sf"/>
</dbReference>
<dbReference type="GO" id="GO:0031267">
    <property type="term" value="F:small GTPase binding"/>
    <property type="evidence" value="ECO:0007669"/>
    <property type="project" value="TreeGrafter"/>
</dbReference>
<dbReference type="STRING" id="104452.A0A0L7K4S5"/>
<evidence type="ECO:0000313" key="1">
    <source>
        <dbReference type="EMBL" id="KOB58035.1"/>
    </source>
</evidence>
<dbReference type="InterPro" id="IPR045046">
    <property type="entry name" value="Vps9-like"/>
</dbReference>
<name>A0A0L7K4S5_OPEBR</name>
<evidence type="ECO:0000313" key="2">
    <source>
        <dbReference type="Proteomes" id="UP000037510"/>
    </source>
</evidence>
<dbReference type="PANTHER" id="PTHR23101:SF25">
    <property type="entry name" value="GTPASE-ACTIVATING PROTEIN AND VPS9 DOMAIN-CONTAINING PROTEIN 1"/>
    <property type="match status" value="1"/>
</dbReference>
<dbReference type="PANTHER" id="PTHR23101">
    <property type="entry name" value="RAB GDP/GTP EXCHANGE FACTOR"/>
    <property type="match status" value="1"/>
</dbReference>
<dbReference type="Proteomes" id="UP000037510">
    <property type="component" value="Unassembled WGS sequence"/>
</dbReference>
<keyword evidence="2" id="KW-1185">Reference proteome</keyword>
<dbReference type="GO" id="GO:0030139">
    <property type="term" value="C:endocytic vesicle"/>
    <property type="evidence" value="ECO:0007669"/>
    <property type="project" value="TreeGrafter"/>
</dbReference>
<accession>A0A0L7K4S5</accession>
<feature type="non-terminal residue" evidence="1">
    <location>
        <position position="117"/>
    </location>
</feature>
<dbReference type="EMBL" id="JTDY01010761">
    <property type="protein sequence ID" value="KOB58035.1"/>
    <property type="molecule type" value="Genomic_DNA"/>
</dbReference>
<comment type="caution">
    <text evidence="1">The sequence shown here is derived from an EMBL/GenBank/DDBJ whole genome shotgun (WGS) entry which is preliminary data.</text>
</comment>
<feature type="non-terminal residue" evidence="1">
    <location>
        <position position="1"/>
    </location>
</feature>
<protein>
    <submittedName>
        <fullName evidence="1">GTPase-activating protein and VPS9 domain-containing protein 1</fullName>
    </submittedName>
</protein>
<sequence>AVRLGVPAAHLWAAPFPRAQLHLRHLPVYRTPRDKHIRRLSGAASAVRLGVPAAHLWAAPFPRAQLHLRHLPVYRTPRDKLVNALGGASLQGEALYWWTQFSAAVAYIKTMDYPPHS</sequence>
<dbReference type="AlphaFoldDB" id="A0A0L7K4S5"/>